<accession>A0AA36ED61</accession>
<name>A0AA36ED61_LACSI</name>
<evidence type="ECO:0000313" key="1">
    <source>
        <dbReference type="EMBL" id="CAI9291177.1"/>
    </source>
</evidence>
<proteinExistence type="predicted"/>
<dbReference type="Proteomes" id="UP001177003">
    <property type="component" value="Chromosome 6"/>
</dbReference>
<gene>
    <name evidence="1" type="ORF">LSALG_LOCUS30329</name>
</gene>
<dbReference type="AlphaFoldDB" id="A0AA36ED61"/>
<sequence>MASSPSPTDQNFIVVDFHYNGTFIAKPLVYFDPDRASMRDVDFNSFDSEDQDDKYVPPQYPMQDDRKLWDHMKPMIGIRFSNPTELKPMLINYAIANGGYYKHLRKDVRKLNLDNVSDTLWPILKKRFTSQQYKKWFWRAVWASTVEKFTGVMDKIKSIDTHAYDYIINRYPTTYYKAFFQEGNDCDAVENRVSESFNFAIRNV</sequence>
<organism evidence="1 2">
    <name type="scientific">Lactuca saligna</name>
    <name type="common">Willowleaf lettuce</name>
    <dbReference type="NCBI Taxonomy" id="75948"/>
    <lineage>
        <taxon>Eukaryota</taxon>
        <taxon>Viridiplantae</taxon>
        <taxon>Streptophyta</taxon>
        <taxon>Embryophyta</taxon>
        <taxon>Tracheophyta</taxon>
        <taxon>Spermatophyta</taxon>
        <taxon>Magnoliopsida</taxon>
        <taxon>eudicotyledons</taxon>
        <taxon>Gunneridae</taxon>
        <taxon>Pentapetalae</taxon>
        <taxon>asterids</taxon>
        <taxon>campanulids</taxon>
        <taxon>Asterales</taxon>
        <taxon>Asteraceae</taxon>
        <taxon>Cichorioideae</taxon>
        <taxon>Cichorieae</taxon>
        <taxon>Lactucinae</taxon>
        <taxon>Lactuca</taxon>
    </lineage>
</organism>
<keyword evidence="2" id="KW-1185">Reference proteome</keyword>
<evidence type="ECO:0000313" key="2">
    <source>
        <dbReference type="Proteomes" id="UP001177003"/>
    </source>
</evidence>
<reference evidence="1" key="1">
    <citation type="submission" date="2023-04" db="EMBL/GenBank/DDBJ databases">
        <authorList>
            <person name="Vijverberg K."/>
            <person name="Xiong W."/>
            <person name="Schranz E."/>
        </authorList>
    </citation>
    <scope>NUCLEOTIDE SEQUENCE</scope>
</reference>
<protein>
    <submittedName>
        <fullName evidence="1">Uncharacterized protein</fullName>
    </submittedName>
</protein>
<dbReference type="EMBL" id="OX465082">
    <property type="protein sequence ID" value="CAI9291177.1"/>
    <property type="molecule type" value="Genomic_DNA"/>
</dbReference>